<evidence type="ECO:0000256" key="1">
    <source>
        <dbReference type="SAM" id="MobiDB-lite"/>
    </source>
</evidence>
<keyword evidence="3" id="KW-1185">Reference proteome</keyword>
<name>A0A9P5NF53_GYMJU</name>
<gene>
    <name evidence="2" type="ORF">CPB84DRAFT_1751069</name>
</gene>
<reference evidence="2" key="1">
    <citation type="submission" date="2020-11" db="EMBL/GenBank/DDBJ databases">
        <authorList>
            <consortium name="DOE Joint Genome Institute"/>
            <person name="Ahrendt S."/>
            <person name="Riley R."/>
            <person name="Andreopoulos W."/>
            <person name="LaButti K."/>
            <person name="Pangilinan J."/>
            <person name="Ruiz-duenas F.J."/>
            <person name="Barrasa J.M."/>
            <person name="Sanchez-Garcia M."/>
            <person name="Camarero S."/>
            <person name="Miyauchi S."/>
            <person name="Serrano A."/>
            <person name="Linde D."/>
            <person name="Babiker R."/>
            <person name="Drula E."/>
            <person name="Ayuso-Fernandez I."/>
            <person name="Pacheco R."/>
            <person name="Padilla G."/>
            <person name="Ferreira P."/>
            <person name="Barriuso J."/>
            <person name="Kellner H."/>
            <person name="Castanera R."/>
            <person name="Alfaro M."/>
            <person name="Ramirez L."/>
            <person name="Pisabarro A.G."/>
            <person name="Kuo A."/>
            <person name="Tritt A."/>
            <person name="Lipzen A."/>
            <person name="He G."/>
            <person name="Yan M."/>
            <person name="Ng V."/>
            <person name="Cullen D."/>
            <person name="Martin F."/>
            <person name="Rosso M.-N."/>
            <person name="Henrissat B."/>
            <person name="Hibbett D."/>
            <person name="Martinez A.T."/>
            <person name="Grigoriev I.V."/>
        </authorList>
    </citation>
    <scope>NUCLEOTIDE SEQUENCE</scope>
    <source>
        <strain evidence="2">AH 44721</strain>
    </source>
</reference>
<accession>A0A9P5NF53</accession>
<organism evidence="2 3">
    <name type="scientific">Gymnopilus junonius</name>
    <name type="common">Spectacular rustgill mushroom</name>
    <name type="synonym">Gymnopilus spectabilis subsp. junonius</name>
    <dbReference type="NCBI Taxonomy" id="109634"/>
    <lineage>
        <taxon>Eukaryota</taxon>
        <taxon>Fungi</taxon>
        <taxon>Dikarya</taxon>
        <taxon>Basidiomycota</taxon>
        <taxon>Agaricomycotina</taxon>
        <taxon>Agaricomycetes</taxon>
        <taxon>Agaricomycetidae</taxon>
        <taxon>Agaricales</taxon>
        <taxon>Agaricineae</taxon>
        <taxon>Hymenogastraceae</taxon>
        <taxon>Gymnopilus</taxon>
    </lineage>
</organism>
<evidence type="ECO:0000313" key="3">
    <source>
        <dbReference type="Proteomes" id="UP000724874"/>
    </source>
</evidence>
<feature type="compositionally biased region" description="Basic and acidic residues" evidence="1">
    <location>
        <begin position="121"/>
        <end position="153"/>
    </location>
</feature>
<dbReference type="AlphaFoldDB" id="A0A9P5NF53"/>
<proteinExistence type="predicted"/>
<comment type="caution">
    <text evidence="2">The sequence shown here is derived from an EMBL/GenBank/DDBJ whole genome shotgun (WGS) entry which is preliminary data.</text>
</comment>
<protein>
    <submittedName>
        <fullName evidence="2">Uncharacterized protein</fullName>
    </submittedName>
</protein>
<dbReference type="Proteomes" id="UP000724874">
    <property type="component" value="Unassembled WGS sequence"/>
</dbReference>
<feature type="region of interest" description="Disordered" evidence="1">
    <location>
        <begin position="109"/>
        <end position="177"/>
    </location>
</feature>
<dbReference type="EMBL" id="JADNYJ010000128">
    <property type="protein sequence ID" value="KAF8881819.1"/>
    <property type="molecule type" value="Genomic_DNA"/>
</dbReference>
<evidence type="ECO:0000313" key="2">
    <source>
        <dbReference type="EMBL" id="KAF8881819.1"/>
    </source>
</evidence>
<sequence length="177" mass="19107">MDINANLEYPYQNHKAPAGYDLPILHNLKMWVSSVLLSSSGKSQILAGPFASVGSDRHRLLFPKGDDPSWVPLMSVSLNHAGHLVCLVAAVKKPNSIFPYVVRVVRHPKNSSEGGGGGGDPAREGQHNVKEVVVERKKKDQQFSTATEKKEATSKVNGATSPLSSLQPIQLDTSPAF</sequence>
<feature type="compositionally biased region" description="Polar residues" evidence="1">
    <location>
        <begin position="154"/>
        <end position="177"/>
    </location>
</feature>